<dbReference type="GO" id="GO:0046081">
    <property type="term" value="P:dUTP catabolic process"/>
    <property type="evidence" value="ECO:0007669"/>
    <property type="project" value="InterPro"/>
</dbReference>
<reference evidence="5" key="1">
    <citation type="journal article" date="2020" name="Nature">
        <title>Giant virus diversity and host interactions through global metagenomics.</title>
        <authorList>
            <person name="Schulz F."/>
            <person name="Roux S."/>
            <person name="Paez-Espino D."/>
            <person name="Jungbluth S."/>
            <person name="Walsh D.A."/>
            <person name="Denef V.J."/>
            <person name="McMahon K.D."/>
            <person name="Konstantinidis K.T."/>
            <person name="Eloe-Fadrosh E.A."/>
            <person name="Kyrpides N.C."/>
            <person name="Woyke T."/>
        </authorList>
    </citation>
    <scope>NUCLEOTIDE SEQUENCE</scope>
    <source>
        <strain evidence="5">GVMAG-M-3300027736-24</strain>
    </source>
</reference>
<dbReference type="EMBL" id="MN740417">
    <property type="protein sequence ID" value="QHU05666.1"/>
    <property type="molecule type" value="Genomic_DNA"/>
</dbReference>
<dbReference type="GO" id="GO:0006226">
    <property type="term" value="P:dUMP biosynthetic process"/>
    <property type="evidence" value="ECO:0007669"/>
    <property type="project" value="InterPro"/>
</dbReference>
<dbReference type="InterPro" id="IPR036157">
    <property type="entry name" value="dUTPase-like_sf"/>
</dbReference>
<dbReference type="GO" id="GO:0004170">
    <property type="term" value="F:dUTP diphosphatase activity"/>
    <property type="evidence" value="ECO:0007669"/>
    <property type="project" value="UniProtKB-EC"/>
</dbReference>
<dbReference type="Pfam" id="PF00692">
    <property type="entry name" value="dUTPase"/>
    <property type="match status" value="1"/>
</dbReference>
<feature type="domain" description="dUTPase-like" evidence="4">
    <location>
        <begin position="31"/>
        <end position="167"/>
    </location>
</feature>
<organism evidence="5">
    <name type="scientific">viral metagenome</name>
    <dbReference type="NCBI Taxonomy" id="1070528"/>
    <lineage>
        <taxon>unclassified sequences</taxon>
        <taxon>metagenomes</taxon>
        <taxon>organismal metagenomes</taxon>
    </lineage>
</organism>
<dbReference type="AlphaFoldDB" id="A0A6C0JLL2"/>
<dbReference type="GO" id="GO:0000287">
    <property type="term" value="F:magnesium ion binding"/>
    <property type="evidence" value="ECO:0007669"/>
    <property type="project" value="InterPro"/>
</dbReference>
<dbReference type="PANTHER" id="PTHR11241">
    <property type="entry name" value="DEOXYURIDINE 5'-TRIPHOSPHATE NUCLEOTIDOHYDROLASE"/>
    <property type="match status" value="1"/>
</dbReference>
<keyword evidence="3" id="KW-0546">Nucleotide metabolism</keyword>
<dbReference type="PANTHER" id="PTHR11241:SF0">
    <property type="entry name" value="DEOXYURIDINE 5'-TRIPHOSPHATE NUCLEOTIDOHYDROLASE"/>
    <property type="match status" value="1"/>
</dbReference>
<dbReference type="SUPFAM" id="SSF51283">
    <property type="entry name" value="dUTPase-like"/>
    <property type="match status" value="1"/>
</dbReference>
<protein>
    <recommendedName>
        <fullName evidence="2">dUTP diphosphatase</fullName>
        <ecNumber evidence="2">3.6.1.23</ecNumber>
    </recommendedName>
</protein>
<evidence type="ECO:0000256" key="3">
    <source>
        <dbReference type="ARBA" id="ARBA00023080"/>
    </source>
</evidence>
<evidence type="ECO:0000256" key="2">
    <source>
        <dbReference type="ARBA" id="ARBA00012379"/>
    </source>
</evidence>
<evidence type="ECO:0000256" key="1">
    <source>
        <dbReference type="ARBA" id="ARBA00006581"/>
    </source>
</evidence>
<dbReference type="InterPro" id="IPR008181">
    <property type="entry name" value="dUTPase"/>
</dbReference>
<dbReference type="Gene3D" id="2.70.40.10">
    <property type="match status" value="1"/>
</dbReference>
<dbReference type="EC" id="3.6.1.23" evidence="2"/>
<dbReference type="InterPro" id="IPR029054">
    <property type="entry name" value="dUTPase-like"/>
</dbReference>
<accession>A0A6C0JLL2</accession>
<proteinExistence type="inferred from homology"/>
<evidence type="ECO:0000313" key="5">
    <source>
        <dbReference type="EMBL" id="QHU05666.1"/>
    </source>
</evidence>
<name>A0A6C0JLL2_9ZZZZ</name>
<evidence type="ECO:0000259" key="4">
    <source>
        <dbReference type="Pfam" id="PF00692"/>
    </source>
</evidence>
<comment type="similarity">
    <text evidence="1">Belongs to the dUTPase family.</text>
</comment>
<sequence>MTITPIVELYLYVDPSSDMYVYYKDKADIHNNMGSHPDAGFDLICPTETQFEPNKSMKVDFGVTCAMFEVNDFSNPISFFMYARSSISKTNFRLSNNVGIIDSGYRGTIGAYFDAYPWQNDNFTMAKGTRMVQLCAPSLQSFRVYVVDSLELLGETERGTNGFGSSGV</sequence>